<keyword evidence="2" id="KW-1185">Reference proteome</keyword>
<proteinExistence type="predicted"/>
<dbReference type="InterPro" id="IPR007061">
    <property type="entry name" value="MST-like"/>
</dbReference>
<protein>
    <submittedName>
        <fullName evidence="1">Putative damage-inducible protein DinB</fullName>
    </submittedName>
</protein>
<gene>
    <name evidence="1" type="ORF">F4559_000669</name>
</gene>
<dbReference type="InterPro" id="IPR034660">
    <property type="entry name" value="DinB/YfiT-like"/>
</dbReference>
<organism evidence="1 2">
    <name type="scientific">Saccharothrix violaceirubra</name>
    <dbReference type="NCBI Taxonomy" id="413306"/>
    <lineage>
        <taxon>Bacteria</taxon>
        <taxon>Bacillati</taxon>
        <taxon>Actinomycetota</taxon>
        <taxon>Actinomycetes</taxon>
        <taxon>Pseudonocardiales</taxon>
        <taxon>Pseudonocardiaceae</taxon>
        <taxon>Saccharothrix</taxon>
    </lineage>
</organism>
<evidence type="ECO:0000313" key="2">
    <source>
        <dbReference type="Proteomes" id="UP000542674"/>
    </source>
</evidence>
<dbReference type="Pfam" id="PF04978">
    <property type="entry name" value="MST"/>
    <property type="match status" value="1"/>
</dbReference>
<dbReference type="Proteomes" id="UP000542674">
    <property type="component" value="Unassembled WGS sequence"/>
</dbReference>
<dbReference type="AlphaFoldDB" id="A0A7W7SYQ6"/>
<dbReference type="EMBL" id="JACHJS010000001">
    <property type="protein sequence ID" value="MBB4963310.1"/>
    <property type="molecule type" value="Genomic_DNA"/>
</dbReference>
<dbReference type="RefSeq" id="WP_184666103.1">
    <property type="nucleotide sequence ID" value="NZ_BAABAI010000004.1"/>
</dbReference>
<evidence type="ECO:0000313" key="1">
    <source>
        <dbReference type="EMBL" id="MBB4963310.1"/>
    </source>
</evidence>
<name>A0A7W7SYQ6_9PSEU</name>
<comment type="caution">
    <text evidence="1">The sequence shown here is derived from an EMBL/GenBank/DDBJ whole genome shotgun (WGS) entry which is preliminary data.</text>
</comment>
<dbReference type="Gene3D" id="1.20.120.450">
    <property type="entry name" value="dinb family like domain"/>
    <property type="match status" value="1"/>
</dbReference>
<dbReference type="SUPFAM" id="SSF109854">
    <property type="entry name" value="DinB/YfiT-like putative metalloenzymes"/>
    <property type="match status" value="1"/>
</dbReference>
<reference evidence="1 2" key="1">
    <citation type="submission" date="2020-08" db="EMBL/GenBank/DDBJ databases">
        <title>Sequencing the genomes of 1000 actinobacteria strains.</title>
        <authorList>
            <person name="Klenk H.-P."/>
        </authorList>
    </citation>
    <scope>NUCLEOTIDE SEQUENCE [LARGE SCALE GENOMIC DNA]</scope>
    <source>
        <strain evidence="1 2">DSM 45084</strain>
    </source>
</reference>
<sequence>MPDFVPPVTDERQALLAYLAKQREGLLATTKGLTDEQLTLAPTVSDLSLAGLLKHAVRTERRWIVAGLAGRPLPDLWPITGWDREFVPDEDVTGLRVAYAEAARETEEIVGALPSLDEPCRLPDARQWSARWVLLHLITETAHHLGHADIVRESIDGAKAADLS</sequence>
<accession>A0A7W7SYQ6</accession>